<dbReference type="Proteomes" id="UP000789375">
    <property type="component" value="Unassembled WGS sequence"/>
</dbReference>
<evidence type="ECO:0000313" key="2">
    <source>
        <dbReference type="Proteomes" id="UP000789375"/>
    </source>
</evidence>
<sequence>SSEEEIAALNFSNDADSTSFSTSFLYYEIYSILTDTSKANSNTYNENLTNNNAIFELLLINFQSDKDLLQEMIKLIADNNNDDSIFEYNFDKIEKNLNDYITEKNQNFCKKKTDEIIEYNKHNVTKITN</sequence>
<reference evidence="1" key="1">
    <citation type="submission" date="2021-06" db="EMBL/GenBank/DDBJ databases">
        <authorList>
            <person name="Kallberg Y."/>
            <person name="Tangrot J."/>
            <person name="Rosling A."/>
        </authorList>
    </citation>
    <scope>NUCLEOTIDE SEQUENCE</scope>
    <source>
        <strain evidence="1">87-6 pot B 2015</strain>
    </source>
</reference>
<gene>
    <name evidence="1" type="ORF">FMOSSE_LOCUS4394</name>
</gene>
<keyword evidence="2" id="KW-1185">Reference proteome</keyword>
<organism evidence="1 2">
    <name type="scientific">Funneliformis mosseae</name>
    <name type="common">Endomycorrhizal fungus</name>
    <name type="synonym">Glomus mosseae</name>
    <dbReference type="NCBI Taxonomy" id="27381"/>
    <lineage>
        <taxon>Eukaryota</taxon>
        <taxon>Fungi</taxon>
        <taxon>Fungi incertae sedis</taxon>
        <taxon>Mucoromycota</taxon>
        <taxon>Glomeromycotina</taxon>
        <taxon>Glomeromycetes</taxon>
        <taxon>Glomerales</taxon>
        <taxon>Glomeraceae</taxon>
        <taxon>Funneliformis</taxon>
    </lineage>
</organism>
<comment type="caution">
    <text evidence="1">The sequence shown here is derived from an EMBL/GenBank/DDBJ whole genome shotgun (WGS) entry which is preliminary data.</text>
</comment>
<dbReference type="EMBL" id="CAJVPP010000738">
    <property type="protein sequence ID" value="CAG8508168.1"/>
    <property type="molecule type" value="Genomic_DNA"/>
</dbReference>
<feature type="non-terminal residue" evidence="1">
    <location>
        <position position="1"/>
    </location>
</feature>
<evidence type="ECO:0000313" key="1">
    <source>
        <dbReference type="EMBL" id="CAG8508168.1"/>
    </source>
</evidence>
<accession>A0A9N8ZVH6</accession>
<dbReference type="AlphaFoldDB" id="A0A9N8ZVH6"/>
<protein>
    <submittedName>
        <fullName evidence="1">16241_t:CDS:1</fullName>
    </submittedName>
</protein>
<proteinExistence type="predicted"/>
<name>A0A9N8ZVH6_FUNMO</name>